<gene>
    <name evidence="2" type="ORF">SAMN06295981_1590</name>
</gene>
<reference evidence="3" key="1">
    <citation type="submission" date="2017-04" db="EMBL/GenBank/DDBJ databases">
        <authorList>
            <person name="Varghese N."/>
            <person name="Submissions S."/>
        </authorList>
    </citation>
    <scope>NUCLEOTIDE SEQUENCE [LARGE SCALE GENOMIC DNA]</scope>
    <source>
        <strain evidence="3">VDS</strain>
    </source>
</reference>
<organism evidence="2 3">
    <name type="scientific">Corynebacterium pollutisoli</name>
    <dbReference type="NCBI Taxonomy" id="1610489"/>
    <lineage>
        <taxon>Bacteria</taxon>
        <taxon>Bacillati</taxon>
        <taxon>Actinomycetota</taxon>
        <taxon>Actinomycetes</taxon>
        <taxon>Mycobacteriales</taxon>
        <taxon>Corynebacteriaceae</taxon>
        <taxon>Corynebacterium</taxon>
    </lineage>
</organism>
<evidence type="ECO:0000313" key="2">
    <source>
        <dbReference type="EMBL" id="SMG27333.1"/>
    </source>
</evidence>
<accession>A0A1X7JH23</accession>
<keyword evidence="3" id="KW-1185">Reference proteome</keyword>
<protein>
    <recommendedName>
        <fullName evidence="4">HNH nuclease domain-containing protein</fullName>
    </recommendedName>
</protein>
<dbReference type="Proteomes" id="UP000193309">
    <property type="component" value="Unassembled WGS sequence"/>
</dbReference>
<proteinExistence type="predicted"/>
<dbReference type="InterPro" id="IPR003615">
    <property type="entry name" value="HNH_nuc"/>
</dbReference>
<dbReference type="CDD" id="cd00085">
    <property type="entry name" value="HNHc"/>
    <property type="match status" value="1"/>
</dbReference>
<dbReference type="STRING" id="1610489.SAMN06295981_1590"/>
<evidence type="ECO:0000313" key="3">
    <source>
        <dbReference type="Proteomes" id="UP000193309"/>
    </source>
</evidence>
<name>A0A1X7JH23_9CORY</name>
<dbReference type="AlphaFoldDB" id="A0A1X7JH23"/>
<feature type="compositionally biased region" description="Basic and acidic residues" evidence="1">
    <location>
        <begin position="436"/>
        <end position="452"/>
    </location>
</feature>
<sequence length="452" mass="49752">MSAYYTVNNPDDPLAVASTAVTRAQYTLWRGQADAVDVQLDSDAVYAPIVRSTGEGKWTVEHNLFALATLDELPRLRALVEELYHLDMKRLRAIESALAMADREYFPQLDSRITEYLTPTRANQPLPSPKAIKKRIQAMVNELDCSITTDQEDPDLPQLTYHVEFNADGTADLSARMDAASAAAVDKRVRALARKRGIGLAEAHALLVTGEDEGVTVTLNLYRAHDVPDAPTYLPRAGWLNPHRSAEWEGRATTTRDMDIIRDKVSRGYNTPEDIEACVEGIDDQCIFPCCEAPGEFCDNDHTVDYDDGGPTTAGNLRKLCRRHHNLKTSGHIRYVICPATGNAIFLFADGSWVENESDGPLAAENRRWVQTFRQRRDARNERVRAAAQERRRLLGEAADAAHEGGDTAGGGEQEGEGSCPWSADLLTEADAEPQADGHADDAHGPHEPVGV</sequence>
<evidence type="ECO:0000256" key="1">
    <source>
        <dbReference type="SAM" id="MobiDB-lite"/>
    </source>
</evidence>
<dbReference type="EMBL" id="FXAR01000005">
    <property type="protein sequence ID" value="SMG27333.1"/>
    <property type="molecule type" value="Genomic_DNA"/>
</dbReference>
<feature type="region of interest" description="Disordered" evidence="1">
    <location>
        <begin position="398"/>
        <end position="452"/>
    </location>
</feature>
<evidence type="ECO:0008006" key="4">
    <source>
        <dbReference type="Google" id="ProtNLM"/>
    </source>
</evidence>